<evidence type="ECO:0000313" key="3">
    <source>
        <dbReference type="Proteomes" id="UP000046392"/>
    </source>
</evidence>
<keyword evidence="1" id="KW-0472">Membrane</keyword>
<name>A0A0N5BTG0_STREA</name>
<organism evidence="3 4">
    <name type="scientific">Strongyloides papillosus</name>
    <name type="common">Intestinal threadworm</name>
    <dbReference type="NCBI Taxonomy" id="174720"/>
    <lineage>
        <taxon>Eukaryota</taxon>
        <taxon>Metazoa</taxon>
        <taxon>Ecdysozoa</taxon>
        <taxon>Nematoda</taxon>
        <taxon>Chromadorea</taxon>
        <taxon>Rhabditida</taxon>
        <taxon>Tylenchina</taxon>
        <taxon>Panagrolaimomorpha</taxon>
        <taxon>Strongyloidoidea</taxon>
        <taxon>Strongyloididae</taxon>
        <taxon>Strongyloides</taxon>
    </lineage>
</organism>
<dbReference type="AlphaFoldDB" id="A0A0N5BTG0"/>
<dbReference type="STRING" id="174720.A0A0N5BTG0"/>
<keyword evidence="1" id="KW-0812">Transmembrane</keyword>
<evidence type="ECO:0000256" key="1">
    <source>
        <dbReference type="SAM" id="Phobius"/>
    </source>
</evidence>
<keyword evidence="1" id="KW-1133">Transmembrane helix</keyword>
<dbReference type="Pfam" id="PF24486">
    <property type="entry name" value="DUF7583"/>
    <property type="match status" value="1"/>
</dbReference>
<sequence>MDDVTGQPNRSTYFVTVGYLEQIDFNGKKYVKSPPSTKEKFEESGDPYFLKGNHDSSVFLECIYCTPGGNITTITNFVVKDLEKKIETPTTNLKITIYNAYNIVLVSSLFIMILRYFL</sequence>
<keyword evidence="3" id="KW-1185">Reference proteome</keyword>
<protein>
    <recommendedName>
        <fullName evidence="2">DUF7583 domain-containing protein</fullName>
    </recommendedName>
</protein>
<feature type="transmembrane region" description="Helical" evidence="1">
    <location>
        <begin position="98"/>
        <end position="117"/>
    </location>
</feature>
<dbReference type="WBParaSite" id="SPAL_0000914200.1">
    <property type="protein sequence ID" value="SPAL_0000914200.1"/>
    <property type="gene ID" value="SPAL_0000914200"/>
</dbReference>
<dbReference type="InterPro" id="IPR056005">
    <property type="entry name" value="DUF7583"/>
</dbReference>
<evidence type="ECO:0000259" key="2">
    <source>
        <dbReference type="Pfam" id="PF24486"/>
    </source>
</evidence>
<reference evidence="4" key="1">
    <citation type="submission" date="2017-02" db="UniProtKB">
        <authorList>
            <consortium name="WormBaseParasite"/>
        </authorList>
    </citation>
    <scope>IDENTIFICATION</scope>
</reference>
<evidence type="ECO:0000313" key="4">
    <source>
        <dbReference type="WBParaSite" id="SPAL_0000914200.1"/>
    </source>
</evidence>
<accession>A0A0N5BTG0</accession>
<proteinExistence type="predicted"/>
<feature type="domain" description="DUF7583" evidence="2">
    <location>
        <begin position="3"/>
        <end position="78"/>
    </location>
</feature>
<dbReference type="Proteomes" id="UP000046392">
    <property type="component" value="Unplaced"/>
</dbReference>